<evidence type="ECO:0000256" key="1">
    <source>
        <dbReference type="SAM" id="MobiDB-lite"/>
    </source>
</evidence>
<evidence type="ECO:0000313" key="2">
    <source>
        <dbReference type="EMBL" id="BAD27668.1"/>
    </source>
</evidence>
<dbReference type="Proteomes" id="UP000000763">
    <property type="component" value="Chromosome 2"/>
</dbReference>
<dbReference type="AlphaFoldDB" id="Q6EUK1"/>
<reference evidence="3" key="1">
    <citation type="journal article" date="2005" name="Nature">
        <title>The map-based sequence of the rice genome.</title>
        <authorList>
            <consortium name="International rice genome sequencing project (IRGSP)"/>
            <person name="Matsumoto T."/>
            <person name="Wu J."/>
            <person name="Kanamori H."/>
            <person name="Katayose Y."/>
            <person name="Fujisawa M."/>
            <person name="Namiki N."/>
            <person name="Mizuno H."/>
            <person name="Yamamoto K."/>
            <person name="Antonio B.A."/>
            <person name="Baba T."/>
            <person name="Sakata K."/>
            <person name="Nagamura Y."/>
            <person name="Aoki H."/>
            <person name="Arikawa K."/>
            <person name="Arita K."/>
            <person name="Bito T."/>
            <person name="Chiden Y."/>
            <person name="Fujitsuka N."/>
            <person name="Fukunaka R."/>
            <person name="Hamada M."/>
            <person name="Harada C."/>
            <person name="Hayashi A."/>
            <person name="Hijishita S."/>
            <person name="Honda M."/>
            <person name="Hosokawa S."/>
            <person name="Ichikawa Y."/>
            <person name="Idonuma A."/>
            <person name="Iijima M."/>
            <person name="Ikeda M."/>
            <person name="Ikeno M."/>
            <person name="Ito K."/>
            <person name="Ito S."/>
            <person name="Ito T."/>
            <person name="Ito Y."/>
            <person name="Ito Y."/>
            <person name="Iwabuchi A."/>
            <person name="Kamiya K."/>
            <person name="Karasawa W."/>
            <person name="Kurita K."/>
            <person name="Katagiri S."/>
            <person name="Kikuta A."/>
            <person name="Kobayashi H."/>
            <person name="Kobayashi N."/>
            <person name="Machita K."/>
            <person name="Maehara T."/>
            <person name="Masukawa M."/>
            <person name="Mizubayashi T."/>
            <person name="Mukai Y."/>
            <person name="Nagasaki H."/>
            <person name="Nagata Y."/>
            <person name="Naito S."/>
            <person name="Nakashima M."/>
            <person name="Nakama Y."/>
            <person name="Nakamichi Y."/>
            <person name="Nakamura M."/>
            <person name="Meguro A."/>
            <person name="Negishi M."/>
            <person name="Ohta I."/>
            <person name="Ohta T."/>
            <person name="Okamoto M."/>
            <person name="Ono N."/>
            <person name="Saji S."/>
            <person name="Sakaguchi M."/>
            <person name="Sakai K."/>
            <person name="Shibata M."/>
            <person name="Shimokawa T."/>
            <person name="Song J."/>
            <person name="Takazaki Y."/>
            <person name="Terasawa K."/>
            <person name="Tsugane M."/>
            <person name="Tsuji K."/>
            <person name="Ueda S."/>
            <person name="Waki K."/>
            <person name="Yamagata H."/>
            <person name="Yamamoto M."/>
            <person name="Yamamoto S."/>
            <person name="Yamane H."/>
            <person name="Yoshiki S."/>
            <person name="Yoshihara R."/>
            <person name="Yukawa K."/>
            <person name="Zhong H."/>
            <person name="Yano M."/>
            <person name="Yuan Q."/>
            <person name="Ouyang S."/>
            <person name="Liu J."/>
            <person name="Jones K.M."/>
            <person name="Gansberger K."/>
            <person name="Moffat K."/>
            <person name="Hill J."/>
            <person name="Bera J."/>
            <person name="Fadrosh D."/>
            <person name="Jin S."/>
            <person name="Johri S."/>
            <person name="Kim M."/>
            <person name="Overton L."/>
            <person name="Reardon M."/>
            <person name="Tsitrin T."/>
            <person name="Vuong H."/>
            <person name="Weaver B."/>
            <person name="Ciecko A."/>
            <person name="Tallon L."/>
            <person name="Jackson J."/>
            <person name="Pai G."/>
            <person name="Aken S.V."/>
            <person name="Utterback T."/>
            <person name="Reidmuller S."/>
            <person name="Feldblyum T."/>
            <person name="Hsiao J."/>
            <person name="Zismann V."/>
            <person name="Iobst S."/>
            <person name="de Vazeille A.R."/>
            <person name="Buell C.R."/>
            <person name="Ying K."/>
            <person name="Li Y."/>
            <person name="Lu T."/>
            <person name="Huang Y."/>
            <person name="Zhao Q."/>
            <person name="Feng Q."/>
            <person name="Zhang L."/>
            <person name="Zhu J."/>
            <person name="Weng Q."/>
            <person name="Mu J."/>
            <person name="Lu Y."/>
            <person name="Fan D."/>
            <person name="Liu Y."/>
            <person name="Guan J."/>
            <person name="Zhang Y."/>
            <person name="Yu S."/>
            <person name="Liu X."/>
            <person name="Zhang Y."/>
            <person name="Hong G."/>
            <person name="Han B."/>
            <person name="Choisne N."/>
            <person name="Demange N."/>
            <person name="Orjeda G."/>
            <person name="Samain S."/>
            <person name="Cattolico L."/>
            <person name="Pelletier E."/>
            <person name="Couloux A."/>
            <person name="Segurens B."/>
            <person name="Wincker P."/>
            <person name="D'Hont A."/>
            <person name="Scarpelli C."/>
            <person name="Weissenbach J."/>
            <person name="Salanoubat M."/>
            <person name="Quetier F."/>
            <person name="Yu Y."/>
            <person name="Kim H.R."/>
            <person name="Rambo T."/>
            <person name="Currie J."/>
            <person name="Collura K."/>
            <person name="Luo M."/>
            <person name="Yang T."/>
            <person name="Ammiraju J.S.S."/>
            <person name="Engler F."/>
            <person name="Soderlund C."/>
            <person name="Wing R.A."/>
            <person name="Palmer L.E."/>
            <person name="de la Bastide M."/>
            <person name="Spiegel L."/>
            <person name="Nascimento L."/>
            <person name="Zutavern T."/>
            <person name="O'Shaughnessy A."/>
            <person name="Dike S."/>
            <person name="Dedhia N."/>
            <person name="Preston R."/>
            <person name="Balija V."/>
            <person name="McCombie W.R."/>
            <person name="Chow T."/>
            <person name="Chen H."/>
            <person name="Chung M."/>
            <person name="Chen C."/>
            <person name="Shaw J."/>
            <person name="Wu H."/>
            <person name="Hsiao K."/>
            <person name="Chao Y."/>
            <person name="Chu M."/>
            <person name="Cheng C."/>
            <person name="Hour A."/>
            <person name="Lee P."/>
            <person name="Lin S."/>
            <person name="Lin Y."/>
            <person name="Liou J."/>
            <person name="Liu S."/>
            <person name="Hsing Y."/>
            <person name="Raghuvanshi S."/>
            <person name="Mohanty A."/>
            <person name="Bharti A.K."/>
            <person name="Gaur A."/>
            <person name="Gupta V."/>
            <person name="Kumar D."/>
            <person name="Ravi V."/>
            <person name="Vij S."/>
            <person name="Kapur A."/>
            <person name="Khurana P."/>
            <person name="Khurana P."/>
            <person name="Khurana J.P."/>
            <person name="Tyagi A.K."/>
            <person name="Gaikwad K."/>
            <person name="Singh A."/>
            <person name="Dalal V."/>
            <person name="Srivastava S."/>
            <person name="Dixit A."/>
            <person name="Pal A.K."/>
            <person name="Ghazi I.A."/>
            <person name="Yadav M."/>
            <person name="Pandit A."/>
            <person name="Bhargava A."/>
            <person name="Sureshbabu K."/>
            <person name="Batra K."/>
            <person name="Sharma T.R."/>
            <person name="Mohapatra T."/>
            <person name="Singh N.K."/>
            <person name="Messing J."/>
            <person name="Nelson A.B."/>
            <person name="Fuks G."/>
            <person name="Kavchok S."/>
            <person name="Keizer G."/>
            <person name="Linton E."/>
            <person name="Llaca V."/>
            <person name="Song R."/>
            <person name="Tanyolac B."/>
            <person name="Young S."/>
            <person name="Ho-Il K."/>
            <person name="Hahn J.H."/>
            <person name="Sangsakoo G."/>
            <person name="Vanavichit A."/>
            <person name="de Mattos Luiz.A.T."/>
            <person name="Zimmer P.D."/>
            <person name="Malone G."/>
            <person name="Dellagostin O."/>
            <person name="de Oliveira A.C."/>
            <person name="Bevan M."/>
            <person name="Bancroft I."/>
            <person name="Minx P."/>
            <person name="Cordum H."/>
            <person name="Wilson R."/>
            <person name="Cheng Z."/>
            <person name="Jin W."/>
            <person name="Jiang J."/>
            <person name="Leong S.A."/>
            <person name="Iwama H."/>
            <person name="Gojobori T."/>
            <person name="Itoh T."/>
            <person name="Niimura Y."/>
            <person name="Fujii Y."/>
            <person name="Habara T."/>
            <person name="Sakai H."/>
            <person name="Sato Y."/>
            <person name="Wilson G."/>
            <person name="Kumar K."/>
            <person name="McCouch S."/>
            <person name="Juretic N."/>
            <person name="Hoen D."/>
            <person name="Wright S."/>
            <person name="Bruskiewich R."/>
            <person name="Bureau T."/>
            <person name="Miyao A."/>
            <person name="Hirochika H."/>
            <person name="Nishikawa T."/>
            <person name="Kadowaki K."/>
            <person name="Sugiura M."/>
            <person name="Burr B."/>
            <person name="Sasaki T."/>
        </authorList>
    </citation>
    <scope>NUCLEOTIDE SEQUENCE [LARGE SCALE GENOMIC DNA]</scope>
    <source>
        <strain evidence="3">cv. Nipponbare</strain>
    </source>
</reference>
<protein>
    <submittedName>
        <fullName evidence="2">Uncharacterized protein</fullName>
    </submittedName>
</protein>
<feature type="compositionally biased region" description="Gly residues" evidence="1">
    <location>
        <begin position="18"/>
        <end position="29"/>
    </location>
</feature>
<dbReference type="EMBL" id="AP004030">
    <property type="protein sequence ID" value="BAD27668.1"/>
    <property type="molecule type" value="Genomic_DNA"/>
</dbReference>
<sequence length="62" mass="6470">MSDLSGTAMIDARAIQGRGRGGGGGGRSGGDSKLSTRACRRSRLSWSWGTQLQRVAASTYLP</sequence>
<accession>Q6EUK1</accession>
<organism evidence="2 3">
    <name type="scientific">Oryza sativa subsp. japonica</name>
    <name type="common">Rice</name>
    <dbReference type="NCBI Taxonomy" id="39947"/>
    <lineage>
        <taxon>Eukaryota</taxon>
        <taxon>Viridiplantae</taxon>
        <taxon>Streptophyta</taxon>
        <taxon>Embryophyta</taxon>
        <taxon>Tracheophyta</taxon>
        <taxon>Spermatophyta</taxon>
        <taxon>Magnoliopsida</taxon>
        <taxon>Liliopsida</taxon>
        <taxon>Poales</taxon>
        <taxon>Poaceae</taxon>
        <taxon>BOP clade</taxon>
        <taxon>Oryzoideae</taxon>
        <taxon>Oryzeae</taxon>
        <taxon>Oryzinae</taxon>
        <taxon>Oryza</taxon>
        <taxon>Oryza sativa</taxon>
    </lineage>
</organism>
<proteinExistence type="predicted"/>
<evidence type="ECO:0000313" key="3">
    <source>
        <dbReference type="Proteomes" id="UP000000763"/>
    </source>
</evidence>
<feature type="region of interest" description="Disordered" evidence="1">
    <location>
        <begin position="1"/>
        <end position="36"/>
    </location>
</feature>
<name>Q6EUK1_ORYSJ</name>
<reference evidence="3" key="2">
    <citation type="journal article" date="2008" name="Nucleic Acids Res.">
        <title>The rice annotation project database (RAP-DB): 2008 update.</title>
        <authorList>
            <consortium name="The rice annotation project (RAP)"/>
        </authorList>
    </citation>
    <scope>GENOME REANNOTATION</scope>
    <source>
        <strain evidence="3">cv. Nipponbare</strain>
    </source>
</reference>
<gene>
    <name evidence="2" type="primary">OJ1145_E05.11</name>
</gene>